<dbReference type="STRING" id="595434.RISK_004457"/>
<gene>
    <name evidence="2" type="ORF">RISK_004457</name>
</gene>
<keyword evidence="3" id="KW-1185">Reference proteome</keyword>
<evidence type="ECO:0000313" key="3">
    <source>
        <dbReference type="Proteomes" id="UP000036367"/>
    </source>
</evidence>
<dbReference type="AlphaFoldDB" id="A0A0J1BA06"/>
<dbReference type="Gene3D" id="3.50.50.60">
    <property type="entry name" value="FAD/NAD(P)-binding domain"/>
    <property type="match status" value="1"/>
</dbReference>
<sequence>MGKVAIIGAGVAGSAAAIRFAQRGARVTLFEKSVFPREKVCGCCLGAAGLAALDAIGVGQSVRERGVPTKFFQGFFQSSSSKAASAAEMSASRRPVPGVCIGFREGVALSRAELDQHLLQLAVQSGVEVRQPCEATIVRESQEQVWIETGSGSPETFDLVVVSSGLTGRFRQRDAADLPWVETPHGPMGISAHMSERDAQQMGWQLDLGEIQMHCGAEGYVGIVRLPGGALDLAAAIHPRRKLASDTGGGRQAIQSQVLSLLLASGRFNSSQSQQLEHWFCEVADWQTTPPLRRKRVSGRGRIVAIGDAAGYVEPLTGEGMTWGIESGLAVADLWALYRMPQMTPNGGGDFGANWDLRALKFQTRRRQLCRWVTRMVRYRPVRWFACHGLRRADWLAVPFTRSLANGPRFDTTSPIHRTASSFADTSLRTHVSS</sequence>
<proteinExistence type="predicted"/>
<dbReference type="PANTHER" id="PTHR42685:SF22">
    <property type="entry name" value="CONDITIONED MEDIUM FACTOR RECEPTOR 1"/>
    <property type="match status" value="1"/>
</dbReference>
<dbReference type="InterPro" id="IPR050407">
    <property type="entry name" value="Geranylgeranyl_reductase"/>
</dbReference>
<reference evidence="2" key="1">
    <citation type="submission" date="2015-05" db="EMBL/GenBank/DDBJ databases">
        <title>Permanent draft genome of Rhodopirellula islandicus K833.</title>
        <authorList>
            <person name="Kizina J."/>
            <person name="Richter M."/>
            <person name="Glockner F.O."/>
            <person name="Harder J."/>
        </authorList>
    </citation>
    <scope>NUCLEOTIDE SEQUENCE [LARGE SCALE GENOMIC DNA]</scope>
    <source>
        <strain evidence="2">K833</strain>
    </source>
</reference>
<accession>A0A0J1BA06</accession>
<dbReference type="GO" id="GO:0071949">
    <property type="term" value="F:FAD binding"/>
    <property type="evidence" value="ECO:0007669"/>
    <property type="project" value="InterPro"/>
</dbReference>
<dbReference type="Pfam" id="PF01494">
    <property type="entry name" value="FAD_binding_3"/>
    <property type="match status" value="1"/>
</dbReference>
<feature type="domain" description="FAD-binding" evidence="1">
    <location>
        <begin position="3"/>
        <end position="145"/>
    </location>
</feature>
<dbReference type="PATRIC" id="fig|595434.4.peg.4229"/>
<organism evidence="2 3">
    <name type="scientific">Rhodopirellula islandica</name>
    <dbReference type="NCBI Taxonomy" id="595434"/>
    <lineage>
        <taxon>Bacteria</taxon>
        <taxon>Pseudomonadati</taxon>
        <taxon>Planctomycetota</taxon>
        <taxon>Planctomycetia</taxon>
        <taxon>Pirellulales</taxon>
        <taxon>Pirellulaceae</taxon>
        <taxon>Rhodopirellula</taxon>
    </lineage>
</organism>
<comment type="caution">
    <text evidence="2">The sequence shown here is derived from an EMBL/GenBank/DDBJ whole genome shotgun (WGS) entry which is preliminary data.</text>
</comment>
<name>A0A0J1BA06_RHOIS</name>
<protein>
    <submittedName>
        <fullName evidence="2">Geranylgeranyl reductase</fullName>
    </submittedName>
</protein>
<dbReference type="Proteomes" id="UP000036367">
    <property type="component" value="Unassembled WGS sequence"/>
</dbReference>
<dbReference type="PRINTS" id="PR00420">
    <property type="entry name" value="RNGMNOXGNASE"/>
</dbReference>
<evidence type="ECO:0000259" key="1">
    <source>
        <dbReference type="Pfam" id="PF01494"/>
    </source>
</evidence>
<dbReference type="PANTHER" id="PTHR42685">
    <property type="entry name" value="GERANYLGERANYL DIPHOSPHATE REDUCTASE"/>
    <property type="match status" value="1"/>
</dbReference>
<dbReference type="InterPro" id="IPR036188">
    <property type="entry name" value="FAD/NAD-bd_sf"/>
</dbReference>
<dbReference type="InterPro" id="IPR002938">
    <property type="entry name" value="FAD-bd"/>
</dbReference>
<evidence type="ECO:0000313" key="2">
    <source>
        <dbReference type="EMBL" id="KLU03560.1"/>
    </source>
</evidence>
<dbReference type="EMBL" id="LECT01000036">
    <property type="protein sequence ID" value="KLU03560.1"/>
    <property type="molecule type" value="Genomic_DNA"/>
</dbReference>
<dbReference type="SUPFAM" id="SSF51905">
    <property type="entry name" value="FAD/NAD(P)-binding domain"/>
    <property type="match status" value="1"/>
</dbReference>